<evidence type="ECO:0000313" key="2">
    <source>
        <dbReference type="EMBL" id="MCX3062573.1"/>
    </source>
</evidence>
<reference evidence="2" key="1">
    <citation type="submission" date="2022-10" db="EMBL/GenBank/DDBJ databases">
        <title>Streptomyces beihaiensis sp. nov., a chitin degrading actinobacterium, isolated from shrimp pond soil.</title>
        <authorList>
            <person name="Xie J."/>
            <person name="Shen N."/>
        </authorList>
    </citation>
    <scope>NUCLEOTIDE SEQUENCE</scope>
    <source>
        <strain evidence="2">GXMU-J5</strain>
    </source>
</reference>
<feature type="region of interest" description="Disordered" evidence="1">
    <location>
        <begin position="1"/>
        <end position="29"/>
    </location>
</feature>
<keyword evidence="3" id="KW-1185">Reference proteome</keyword>
<gene>
    <name evidence="2" type="ORF">OFY01_23015</name>
</gene>
<protein>
    <submittedName>
        <fullName evidence="2">Uncharacterized protein</fullName>
    </submittedName>
</protein>
<dbReference type="Proteomes" id="UP001163064">
    <property type="component" value="Unassembled WGS sequence"/>
</dbReference>
<evidence type="ECO:0000256" key="1">
    <source>
        <dbReference type="SAM" id="MobiDB-lite"/>
    </source>
</evidence>
<dbReference type="RefSeq" id="WP_266602904.1">
    <property type="nucleotide sequence ID" value="NZ_JAPHNL010000276.1"/>
</dbReference>
<dbReference type="EMBL" id="JAPHNL010000276">
    <property type="protein sequence ID" value="MCX3062573.1"/>
    <property type="molecule type" value="Genomic_DNA"/>
</dbReference>
<feature type="compositionally biased region" description="Low complexity" evidence="1">
    <location>
        <begin position="10"/>
        <end position="29"/>
    </location>
</feature>
<dbReference type="SUPFAM" id="SSF89372">
    <property type="entry name" value="Fucose-specific lectin"/>
    <property type="match status" value="1"/>
</dbReference>
<sequence>MRRRAGDSTGGTRPAAATAATAPPSAGRTALRGRWLTRGKDGRLTLYRTADGGLLRWTERRPGSLEWAGPDFFPVADLTDLTVEQGADTYVHFVGRRERMGPRGPAVDVVHAIQYQTGRPVTEWRSLGNPYRDVQKGTGIGVPSAVVDTRGTVFVLLRNLGGGLQARREEKGGKWGPWQDLKGSRLADGAISVAVSDGRVEVAVPTERGVQQWRQAVPDGPLKVGQPMRMHALPGSGVALETAPGRVTYYWTEANGSGVVAFRAGSWPVPLGGAPADGALAALRAPVDGYDCTILAQRGAGGTLLIGICGTEAELNGVWWSDTAVACSGDPALALDAYGRVVVAVPGPDGAQLVARQEPGPGLTFGQDWQRL</sequence>
<accession>A0ABT3TZT9</accession>
<name>A0ABT3TZT9_9ACTN</name>
<evidence type="ECO:0000313" key="3">
    <source>
        <dbReference type="Proteomes" id="UP001163064"/>
    </source>
</evidence>
<proteinExistence type="predicted"/>
<comment type="caution">
    <text evidence="2">The sequence shown here is derived from an EMBL/GenBank/DDBJ whole genome shotgun (WGS) entry which is preliminary data.</text>
</comment>
<organism evidence="2 3">
    <name type="scientific">Streptomyces beihaiensis</name>
    <dbReference type="NCBI Taxonomy" id="2984495"/>
    <lineage>
        <taxon>Bacteria</taxon>
        <taxon>Bacillati</taxon>
        <taxon>Actinomycetota</taxon>
        <taxon>Actinomycetes</taxon>
        <taxon>Kitasatosporales</taxon>
        <taxon>Streptomycetaceae</taxon>
        <taxon>Streptomyces</taxon>
    </lineage>
</organism>